<evidence type="ECO:0000313" key="4">
    <source>
        <dbReference type="EMBL" id="KAG0143242.1"/>
    </source>
</evidence>
<evidence type="ECO:0000256" key="2">
    <source>
        <dbReference type="SAM" id="Phobius"/>
    </source>
</evidence>
<dbReference type="GO" id="GO:0005783">
    <property type="term" value="C:endoplasmic reticulum"/>
    <property type="evidence" value="ECO:0007669"/>
    <property type="project" value="TreeGrafter"/>
</dbReference>
<organism evidence="4 5">
    <name type="scientific">Cronartium quercuum f. sp. fusiforme G11</name>
    <dbReference type="NCBI Taxonomy" id="708437"/>
    <lineage>
        <taxon>Eukaryota</taxon>
        <taxon>Fungi</taxon>
        <taxon>Dikarya</taxon>
        <taxon>Basidiomycota</taxon>
        <taxon>Pucciniomycotina</taxon>
        <taxon>Pucciniomycetes</taxon>
        <taxon>Pucciniales</taxon>
        <taxon>Coleosporiaceae</taxon>
        <taxon>Cronartium</taxon>
    </lineage>
</organism>
<protein>
    <recommendedName>
        <fullName evidence="3">DUF1746 domain-containing protein</fullName>
    </recommendedName>
</protein>
<feature type="compositionally biased region" description="Low complexity" evidence="1">
    <location>
        <begin position="239"/>
        <end position="249"/>
    </location>
</feature>
<keyword evidence="2" id="KW-0472">Membrane</keyword>
<dbReference type="InterPro" id="IPR038967">
    <property type="entry name" value="Dsc4-like"/>
</dbReference>
<feature type="domain" description="DUF1746" evidence="3">
    <location>
        <begin position="40"/>
        <end position="145"/>
    </location>
</feature>
<dbReference type="InterPro" id="IPR013715">
    <property type="entry name" value="DUF1746"/>
</dbReference>
<keyword evidence="2" id="KW-1133">Transmembrane helix</keyword>
<feature type="region of interest" description="Disordered" evidence="1">
    <location>
        <begin position="170"/>
        <end position="192"/>
    </location>
</feature>
<dbReference type="EMBL" id="MU167324">
    <property type="protein sequence ID" value="KAG0143242.1"/>
    <property type="molecule type" value="Genomic_DNA"/>
</dbReference>
<keyword evidence="2" id="KW-0812">Transmembrane</keyword>
<proteinExistence type="predicted"/>
<reference evidence="4" key="1">
    <citation type="submission" date="2013-11" db="EMBL/GenBank/DDBJ databases">
        <title>Genome sequence of the fusiform rust pathogen reveals effectors for host alternation and coevolution with pine.</title>
        <authorList>
            <consortium name="DOE Joint Genome Institute"/>
            <person name="Smith K."/>
            <person name="Pendleton A."/>
            <person name="Kubisiak T."/>
            <person name="Anderson C."/>
            <person name="Salamov A."/>
            <person name="Aerts A."/>
            <person name="Riley R."/>
            <person name="Clum A."/>
            <person name="Lindquist E."/>
            <person name="Ence D."/>
            <person name="Campbell M."/>
            <person name="Kronenberg Z."/>
            <person name="Feau N."/>
            <person name="Dhillon B."/>
            <person name="Hamelin R."/>
            <person name="Burleigh J."/>
            <person name="Smith J."/>
            <person name="Yandell M."/>
            <person name="Nelson C."/>
            <person name="Grigoriev I."/>
            <person name="Davis J."/>
        </authorList>
    </citation>
    <scope>NUCLEOTIDE SEQUENCE</scope>
    <source>
        <strain evidence="4">G11</strain>
    </source>
</reference>
<accession>A0A9P6T8M1</accession>
<name>A0A9P6T8M1_9BASI</name>
<dbReference type="GO" id="GO:0044695">
    <property type="term" value="C:Dsc E3 ubiquitin ligase complex"/>
    <property type="evidence" value="ECO:0007669"/>
    <property type="project" value="InterPro"/>
</dbReference>
<dbReference type="Pfam" id="PF08508">
    <property type="entry name" value="DUF1746"/>
    <property type="match status" value="1"/>
</dbReference>
<dbReference type="PANTHER" id="PTHR39405">
    <property type="entry name" value="DSC E3 UBIQUITIN LIGASE COMPLEX SUBUNIT 4"/>
    <property type="match status" value="1"/>
</dbReference>
<dbReference type="GO" id="GO:0032933">
    <property type="term" value="P:SREBP signaling pathway"/>
    <property type="evidence" value="ECO:0007669"/>
    <property type="project" value="InterPro"/>
</dbReference>
<feature type="compositionally biased region" description="Polar residues" evidence="1">
    <location>
        <begin position="170"/>
        <end position="187"/>
    </location>
</feature>
<gene>
    <name evidence="4" type="ORF">CROQUDRAFT_661482</name>
</gene>
<evidence type="ECO:0000256" key="1">
    <source>
        <dbReference type="SAM" id="MobiDB-lite"/>
    </source>
</evidence>
<dbReference type="AlphaFoldDB" id="A0A9P6T8M1"/>
<dbReference type="OrthoDB" id="5428737at2759"/>
<sequence length="272" mass="30434">MDAGEVMRVVPNPEDANSRNYSSADAYQKAMILNLIYHLEQSFYATCYLSYLLDGMTVIFLVRTLSEVQFSQPKQIQPDRSLRFFTILSLTISISTFLHHLFVPSNPSGVFLDFIGSSQSHRWSQGLRTLALVVFDFLSCSLQLLHVLLTFTQSHQIPLDSVLLFPTVPSTNSSTRHHQSPCNSPTTVHPEDQDRLEEGQHHQYLDPSDSGSLFTLELRNFFTILLTTQIPQPSPPLHSSPSSVASLPLDNHDESITVTADASRPQPQPSVP</sequence>
<feature type="transmembrane region" description="Helical" evidence="2">
    <location>
        <begin position="82"/>
        <end position="102"/>
    </location>
</feature>
<evidence type="ECO:0000259" key="3">
    <source>
        <dbReference type="Pfam" id="PF08508"/>
    </source>
</evidence>
<comment type="caution">
    <text evidence="4">The sequence shown here is derived from an EMBL/GenBank/DDBJ whole genome shotgun (WGS) entry which is preliminary data.</text>
</comment>
<dbReference type="PANTHER" id="PTHR39405:SF1">
    <property type="entry name" value="DSC E3 UBIQUITIN LIGASE COMPLEX SUBUNIT 4"/>
    <property type="match status" value="1"/>
</dbReference>
<evidence type="ECO:0000313" key="5">
    <source>
        <dbReference type="Proteomes" id="UP000886653"/>
    </source>
</evidence>
<keyword evidence="5" id="KW-1185">Reference proteome</keyword>
<feature type="region of interest" description="Disordered" evidence="1">
    <location>
        <begin position="232"/>
        <end position="272"/>
    </location>
</feature>
<dbReference type="Proteomes" id="UP000886653">
    <property type="component" value="Unassembled WGS sequence"/>
</dbReference>